<dbReference type="AlphaFoldDB" id="K8P8H3"/>
<dbReference type="EMBL" id="AGWY01000007">
    <property type="protein sequence ID" value="EKS37796.1"/>
    <property type="molecule type" value="Genomic_DNA"/>
</dbReference>
<accession>K8P8H3</accession>
<evidence type="ECO:0000313" key="2">
    <source>
        <dbReference type="Proteomes" id="UP000001095"/>
    </source>
</evidence>
<protein>
    <submittedName>
        <fullName evidence="1">Uncharacterized protein</fullName>
    </submittedName>
</protein>
<gene>
    <name evidence="1" type="ORF">HMPREF9696_01746</name>
</gene>
<dbReference type="Proteomes" id="UP000001095">
    <property type="component" value="Unassembled WGS sequence"/>
</dbReference>
<reference evidence="1 2" key="1">
    <citation type="submission" date="2012-04" db="EMBL/GenBank/DDBJ databases">
        <title>The Genome Sequence of Afipia clevelandensis ATCC 49720.</title>
        <authorList>
            <consortium name="The Broad Institute Genome Sequencing Platform"/>
            <person name="Earl A."/>
            <person name="Ward D."/>
            <person name="Feldgarden M."/>
            <person name="Gevers D."/>
            <person name="Huys G."/>
            <person name="Walker B."/>
            <person name="Young S.K."/>
            <person name="Zeng Q."/>
            <person name="Gargeya S."/>
            <person name="Fitzgerald M."/>
            <person name="Haas B."/>
            <person name="Abouelleil A."/>
            <person name="Alvarado L."/>
            <person name="Arachchi H.M."/>
            <person name="Berlin A."/>
            <person name="Chapman S.B."/>
            <person name="Goldberg J."/>
            <person name="Griggs A."/>
            <person name="Gujja S."/>
            <person name="Hansen M."/>
            <person name="Howarth C."/>
            <person name="Imamovic A."/>
            <person name="Larimer J."/>
            <person name="McCowen C."/>
            <person name="Montmayeur A."/>
            <person name="Murphy C."/>
            <person name="Neiman D."/>
            <person name="Pearson M."/>
            <person name="Priest M."/>
            <person name="Roberts A."/>
            <person name="Saif S."/>
            <person name="Shea T."/>
            <person name="Sisk P."/>
            <person name="Sykes S."/>
            <person name="Wortman J."/>
            <person name="Nusbaum C."/>
            <person name="Birren B."/>
        </authorList>
    </citation>
    <scope>NUCLEOTIDE SEQUENCE [LARGE SCALE GENOMIC DNA]</scope>
    <source>
        <strain evidence="1 2">ATCC 49720</strain>
    </source>
</reference>
<evidence type="ECO:0000313" key="1">
    <source>
        <dbReference type="EMBL" id="EKS37796.1"/>
    </source>
</evidence>
<dbReference type="PATRIC" id="fig|883079.3.peg.1773"/>
<name>K8P8H3_9BRAD</name>
<proteinExistence type="predicted"/>
<dbReference type="RefSeq" id="WP_002712612.1">
    <property type="nucleotide sequence ID" value="NZ_KB375281.1"/>
</dbReference>
<organism evidence="1 2">
    <name type="scientific">Afipia clevelandensis ATCC 49720</name>
    <dbReference type="NCBI Taxonomy" id="883079"/>
    <lineage>
        <taxon>Bacteria</taxon>
        <taxon>Pseudomonadati</taxon>
        <taxon>Pseudomonadota</taxon>
        <taxon>Alphaproteobacteria</taxon>
        <taxon>Hyphomicrobiales</taxon>
        <taxon>Nitrobacteraceae</taxon>
        <taxon>Afipia</taxon>
    </lineage>
</organism>
<comment type="caution">
    <text evidence="1">The sequence shown here is derived from an EMBL/GenBank/DDBJ whole genome shotgun (WGS) entry which is preliminary data.</text>
</comment>
<dbReference type="OrthoDB" id="8455942at2"/>
<sequence>MNAELKKKWIEALRSGEYEQGRNYFEKAGKFCCLGVLCKVAGKPTTRAEDDVGNWHFAETTLPLGMDMRLATLNDKGSSFSEIADYIEAKIPADEHSHTD</sequence>
<keyword evidence="2" id="KW-1185">Reference proteome</keyword>
<dbReference type="HOGENOM" id="CLU_2299717_0_0_5"/>